<dbReference type="InterPro" id="IPR002401">
    <property type="entry name" value="Cyt_P450_E_grp-I"/>
</dbReference>
<dbReference type="InterPro" id="IPR001128">
    <property type="entry name" value="Cyt_P450"/>
</dbReference>
<protein>
    <submittedName>
        <fullName evidence="14">Uncharacterized protein</fullName>
    </submittedName>
</protein>
<dbReference type="InterPro" id="IPR017972">
    <property type="entry name" value="Cyt_P450_CS"/>
</dbReference>
<evidence type="ECO:0000256" key="13">
    <source>
        <dbReference type="SAM" id="Phobius"/>
    </source>
</evidence>
<dbReference type="Gene3D" id="1.10.630.10">
    <property type="entry name" value="Cytochrome P450"/>
    <property type="match status" value="1"/>
</dbReference>
<keyword evidence="6 13" id="KW-1133">Transmembrane helix</keyword>
<evidence type="ECO:0000256" key="5">
    <source>
        <dbReference type="ARBA" id="ARBA00022723"/>
    </source>
</evidence>
<evidence type="ECO:0000256" key="12">
    <source>
        <dbReference type="RuleBase" id="RU000461"/>
    </source>
</evidence>
<feature type="transmembrane region" description="Helical" evidence="13">
    <location>
        <begin position="6"/>
        <end position="28"/>
    </location>
</feature>
<dbReference type="GO" id="GO:0016705">
    <property type="term" value="F:oxidoreductase activity, acting on paired donors, with incorporation or reduction of molecular oxygen"/>
    <property type="evidence" value="ECO:0007669"/>
    <property type="project" value="InterPro"/>
</dbReference>
<evidence type="ECO:0000256" key="11">
    <source>
        <dbReference type="PIRSR" id="PIRSR602401-1"/>
    </source>
</evidence>
<keyword evidence="15" id="KW-1185">Reference proteome</keyword>
<dbReference type="GO" id="GO:0020037">
    <property type="term" value="F:heme binding"/>
    <property type="evidence" value="ECO:0007669"/>
    <property type="project" value="InterPro"/>
</dbReference>
<dbReference type="PANTHER" id="PTHR24282">
    <property type="entry name" value="CYTOCHROME P450 FAMILY MEMBER"/>
    <property type="match status" value="1"/>
</dbReference>
<comment type="similarity">
    <text evidence="2 12">Belongs to the cytochrome P450 family.</text>
</comment>
<keyword evidence="9 12" id="KW-0503">Monooxygenase</keyword>
<dbReference type="PROSITE" id="PS00086">
    <property type="entry name" value="CYTOCHROME_P450"/>
    <property type="match status" value="1"/>
</dbReference>
<evidence type="ECO:0000256" key="3">
    <source>
        <dbReference type="ARBA" id="ARBA00022617"/>
    </source>
</evidence>
<evidence type="ECO:0000256" key="10">
    <source>
        <dbReference type="ARBA" id="ARBA00023136"/>
    </source>
</evidence>
<dbReference type="InterPro" id="IPR050665">
    <property type="entry name" value="Cytochrome_P450_Monooxygen"/>
</dbReference>
<dbReference type="PANTHER" id="PTHR24282:SF36">
    <property type="entry name" value="CYTOCHROME P450 714A1-RELATED"/>
    <property type="match status" value="1"/>
</dbReference>
<dbReference type="GO" id="GO:0006629">
    <property type="term" value="P:lipid metabolic process"/>
    <property type="evidence" value="ECO:0007669"/>
    <property type="project" value="UniProtKB-ARBA"/>
</dbReference>
<name>A0A8J5LUD7_ZINOF</name>
<sequence length="551" mass="61225">MEISDPVLQFLLALCMAGACSLAFYFYYRSWFRPQTVRRRLRQQGVAGPPPSFPFGNSLEMKRLVAEMKRRRGRGGEETTEIEHDYTPLSTVCACIACPVFLYSMGNVVALHVSHPDVVKEISLCSSSDLGKASYLKKTHEPLFGQGILKSNGESWSHQRKIIAPEFFSDKVKGMVDLMVDSATPLLTSWRETVELAGGTAEIKIDEHLRRYSADAISRTCFGSNYAKGKEIFEKLRALQNAVARPNFFAEITGLRCIPTKRAREVQRLNREVNALILRAAKEEDKEESGGEQPTQRNLLQAILRSASGSLECSDRFVVDNCKNIYFAGHETTAVAASWCLMLLALHPEWQARARAEAVEVCGGRSPDSNALQKMKIVSKLILLDKSLFDIKLIELQLTMVIQESLRLYPPGAFVAREALRDVDLAGLRIPAGVNIYVPVTVLHHDASIWGPDPHRFDPDRFARGSSSSITAAAGCRPPHTYLPFGAGPRTCLGQNFAMAELKVVLSLLLLRFDFDLSPAYCHSPCMRLIVEPEHGVKLLVKQVQADSITS</sequence>
<comment type="caution">
    <text evidence="14">The sequence shown here is derived from an EMBL/GenBank/DDBJ whole genome shotgun (WGS) entry which is preliminary data.</text>
</comment>
<organism evidence="14 15">
    <name type="scientific">Zingiber officinale</name>
    <name type="common">Ginger</name>
    <name type="synonym">Amomum zingiber</name>
    <dbReference type="NCBI Taxonomy" id="94328"/>
    <lineage>
        <taxon>Eukaryota</taxon>
        <taxon>Viridiplantae</taxon>
        <taxon>Streptophyta</taxon>
        <taxon>Embryophyta</taxon>
        <taxon>Tracheophyta</taxon>
        <taxon>Spermatophyta</taxon>
        <taxon>Magnoliopsida</taxon>
        <taxon>Liliopsida</taxon>
        <taxon>Zingiberales</taxon>
        <taxon>Zingiberaceae</taxon>
        <taxon>Zingiber</taxon>
    </lineage>
</organism>
<evidence type="ECO:0000256" key="2">
    <source>
        <dbReference type="ARBA" id="ARBA00010617"/>
    </source>
</evidence>
<dbReference type="PRINTS" id="PR00385">
    <property type="entry name" value="P450"/>
</dbReference>
<comment type="cofactor">
    <cofactor evidence="11">
        <name>heme</name>
        <dbReference type="ChEBI" id="CHEBI:30413"/>
    </cofactor>
</comment>
<evidence type="ECO:0000256" key="1">
    <source>
        <dbReference type="ARBA" id="ARBA00004370"/>
    </source>
</evidence>
<reference evidence="14 15" key="1">
    <citation type="submission" date="2020-08" db="EMBL/GenBank/DDBJ databases">
        <title>Plant Genome Project.</title>
        <authorList>
            <person name="Zhang R.-G."/>
        </authorList>
    </citation>
    <scope>NUCLEOTIDE SEQUENCE [LARGE SCALE GENOMIC DNA]</scope>
    <source>
        <tissue evidence="14">Rhizome</tissue>
    </source>
</reference>
<evidence type="ECO:0000256" key="6">
    <source>
        <dbReference type="ARBA" id="ARBA00022989"/>
    </source>
</evidence>
<comment type="subcellular location">
    <subcellularLocation>
        <location evidence="1">Membrane</location>
    </subcellularLocation>
</comment>
<dbReference type="EMBL" id="JACMSC010000001">
    <property type="protein sequence ID" value="KAG6535338.1"/>
    <property type="molecule type" value="Genomic_DNA"/>
</dbReference>
<accession>A0A8J5LUD7</accession>
<proteinExistence type="inferred from homology"/>
<dbReference type="GO" id="GO:0004497">
    <property type="term" value="F:monooxygenase activity"/>
    <property type="evidence" value="ECO:0007669"/>
    <property type="project" value="UniProtKB-KW"/>
</dbReference>
<gene>
    <name evidence="14" type="ORF">ZIOFF_000303</name>
</gene>
<evidence type="ECO:0000313" key="15">
    <source>
        <dbReference type="Proteomes" id="UP000734854"/>
    </source>
</evidence>
<dbReference type="InterPro" id="IPR036396">
    <property type="entry name" value="Cyt_P450_sf"/>
</dbReference>
<evidence type="ECO:0000256" key="9">
    <source>
        <dbReference type="ARBA" id="ARBA00023033"/>
    </source>
</evidence>
<keyword evidence="10 13" id="KW-0472">Membrane</keyword>
<evidence type="ECO:0000256" key="8">
    <source>
        <dbReference type="ARBA" id="ARBA00023004"/>
    </source>
</evidence>
<evidence type="ECO:0000256" key="7">
    <source>
        <dbReference type="ARBA" id="ARBA00023002"/>
    </source>
</evidence>
<dbReference type="Proteomes" id="UP000734854">
    <property type="component" value="Unassembled WGS sequence"/>
</dbReference>
<feature type="binding site" description="axial binding residue" evidence="11">
    <location>
        <position position="492"/>
    </location>
    <ligand>
        <name>heme</name>
        <dbReference type="ChEBI" id="CHEBI:30413"/>
    </ligand>
    <ligandPart>
        <name>Fe</name>
        <dbReference type="ChEBI" id="CHEBI:18248"/>
    </ligandPart>
</feature>
<keyword evidence="4 13" id="KW-0812">Transmembrane</keyword>
<evidence type="ECO:0000313" key="14">
    <source>
        <dbReference type="EMBL" id="KAG6535338.1"/>
    </source>
</evidence>
<dbReference type="GO" id="GO:0005506">
    <property type="term" value="F:iron ion binding"/>
    <property type="evidence" value="ECO:0007669"/>
    <property type="project" value="InterPro"/>
</dbReference>
<dbReference type="SUPFAM" id="SSF48264">
    <property type="entry name" value="Cytochrome P450"/>
    <property type="match status" value="1"/>
</dbReference>
<keyword evidence="5 11" id="KW-0479">Metal-binding</keyword>
<evidence type="ECO:0000256" key="4">
    <source>
        <dbReference type="ARBA" id="ARBA00022692"/>
    </source>
</evidence>
<keyword evidence="7 12" id="KW-0560">Oxidoreductase</keyword>
<keyword evidence="8 11" id="KW-0408">Iron</keyword>
<dbReference type="AlphaFoldDB" id="A0A8J5LUD7"/>
<dbReference type="Pfam" id="PF00067">
    <property type="entry name" value="p450"/>
    <property type="match status" value="2"/>
</dbReference>
<dbReference type="PRINTS" id="PR00463">
    <property type="entry name" value="EP450I"/>
</dbReference>
<dbReference type="GO" id="GO:0016020">
    <property type="term" value="C:membrane"/>
    <property type="evidence" value="ECO:0007669"/>
    <property type="project" value="UniProtKB-SubCell"/>
</dbReference>
<keyword evidence="3 11" id="KW-0349">Heme</keyword>